<sequence length="381" mass="40094">MAKFRFHKIAAIAVLIVTGAWILTGEFSSVGSARQETEPVQEAAEAEAEQPAAALRTVTVAVPPVVEHARTIHISGHTQSDKRTTLAARTSGIVAELPVTEGTQVEEGELILRLEAEGKEAAVESARQALAQREAEAAAAERLAKSGNMASLQLDAARAALASARSALELAQAELDRTVVRAPFAGVVDEVAVEKGAAVMQGAEVATLLKLDPILAVGEIGEHDIGTVKVGQEAEVRLVNDERLTGKIRYISRAASPQTRTYRIEVAVPNPEGRIPAGMTAEISLKAQEIETVALPRSVVTLNDEGQLGVRAVDDAGEVHFHPVEIVDDSPEALYLTGIPAGTRIIVAGQDLVGEGQKVKVQMAGAEAVRELASGNIPRAQ</sequence>
<keyword evidence="2" id="KW-0175">Coiled coil</keyword>
<evidence type="ECO:0000256" key="1">
    <source>
        <dbReference type="ARBA" id="ARBA00009477"/>
    </source>
</evidence>
<dbReference type="PANTHER" id="PTHR30469:SF29">
    <property type="entry name" value="BLR2860 PROTEIN"/>
    <property type="match status" value="1"/>
</dbReference>
<evidence type="ECO:0000259" key="3">
    <source>
        <dbReference type="Pfam" id="PF25917"/>
    </source>
</evidence>
<dbReference type="Gene3D" id="2.40.50.100">
    <property type="match status" value="1"/>
</dbReference>
<gene>
    <name evidence="5" type="ORF">NYR54_00730</name>
</gene>
<dbReference type="AlphaFoldDB" id="A0A9X3B592"/>
<comment type="similarity">
    <text evidence="1">Belongs to the membrane fusion protein (MFP) (TC 8.A.1) family.</text>
</comment>
<evidence type="ECO:0000313" key="6">
    <source>
        <dbReference type="Proteomes" id="UP001149009"/>
    </source>
</evidence>
<dbReference type="InterPro" id="IPR006143">
    <property type="entry name" value="RND_pump_MFP"/>
</dbReference>
<dbReference type="Gene3D" id="1.10.287.470">
    <property type="entry name" value="Helix hairpin bin"/>
    <property type="match status" value="1"/>
</dbReference>
<dbReference type="Pfam" id="PF25917">
    <property type="entry name" value="BSH_RND"/>
    <property type="match status" value="1"/>
</dbReference>
<feature type="domain" description="Multidrug resistance protein MdtA-like barrel-sandwich hybrid" evidence="3">
    <location>
        <begin position="85"/>
        <end position="206"/>
    </location>
</feature>
<dbReference type="InterPro" id="IPR058792">
    <property type="entry name" value="Beta-barrel_RND_2"/>
</dbReference>
<evidence type="ECO:0000256" key="2">
    <source>
        <dbReference type="SAM" id="Coils"/>
    </source>
</evidence>
<organism evidence="5 6">
    <name type="scientific">Chelativorans petroleitrophicus</name>
    <dbReference type="NCBI Taxonomy" id="2975484"/>
    <lineage>
        <taxon>Bacteria</taxon>
        <taxon>Pseudomonadati</taxon>
        <taxon>Pseudomonadota</taxon>
        <taxon>Alphaproteobacteria</taxon>
        <taxon>Hyphomicrobiales</taxon>
        <taxon>Phyllobacteriaceae</taxon>
        <taxon>Chelativorans</taxon>
    </lineage>
</organism>
<name>A0A9X3B592_9HYPH</name>
<dbReference type="PANTHER" id="PTHR30469">
    <property type="entry name" value="MULTIDRUG RESISTANCE PROTEIN MDTA"/>
    <property type="match status" value="1"/>
</dbReference>
<dbReference type="InterPro" id="IPR058625">
    <property type="entry name" value="MdtA-like_BSH"/>
</dbReference>
<accession>A0A9X3B592</accession>
<protein>
    <submittedName>
        <fullName evidence="5">Efflux RND transporter periplasmic adaptor subunit</fullName>
    </submittedName>
</protein>
<dbReference type="Proteomes" id="UP001149009">
    <property type="component" value="Unassembled WGS sequence"/>
</dbReference>
<evidence type="ECO:0000259" key="4">
    <source>
        <dbReference type="Pfam" id="PF25954"/>
    </source>
</evidence>
<dbReference type="Gene3D" id="2.40.420.20">
    <property type="match status" value="1"/>
</dbReference>
<feature type="domain" description="CusB-like beta-barrel" evidence="4">
    <location>
        <begin position="219"/>
        <end position="288"/>
    </location>
</feature>
<dbReference type="Gene3D" id="2.40.30.170">
    <property type="match status" value="1"/>
</dbReference>
<dbReference type="SUPFAM" id="SSF111369">
    <property type="entry name" value="HlyD-like secretion proteins"/>
    <property type="match status" value="1"/>
</dbReference>
<reference evidence="5" key="1">
    <citation type="submission" date="2022-08" db="EMBL/GenBank/DDBJ databases">
        <title>Chelativorans sichuanense sp. nov., a paraffin oil-degrading bacterium isolated from a mixture of oil-based drill cuttings and paddy soil.</title>
        <authorList>
            <person name="Yu J."/>
            <person name="Liu H."/>
            <person name="Chen Q."/>
        </authorList>
    </citation>
    <scope>NUCLEOTIDE SEQUENCE</scope>
    <source>
        <strain evidence="5">SCAU 2101</strain>
    </source>
</reference>
<dbReference type="GO" id="GO:1990281">
    <property type="term" value="C:efflux pump complex"/>
    <property type="evidence" value="ECO:0007669"/>
    <property type="project" value="TreeGrafter"/>
</dbReference>
<evidence type="ECO:0000313" key="5">
    <source>
        <dbReference type="EMBL" id="MCT8988823.1"/>
    </source>
</evidence>
<dbReference type="EMBL" id="JAODNV010000001">
    <property type="protein sequence ID" value="MCT8988823.1"/>
    <property type="molecule type" value="Genomic_DNA"/>
</dbReference>
<keyword evidence="6" id="KW-1185">Reference proteome</keyword>
<proteinExistence type="inferred from homology"/>
<dbReference type="GO" id="GO:0015562">
    <property type="term" value="F:efflux transmembrane transporter activity"/>
    <property type="evidence" value="ECO:0007669"/>
    <property type="project" value="TreeGrafter"/>
</dbReference>
<comment type="caution">
    <text evidence="5">The sequence shown here is derived from an EMBL/GenBank/DDBJ whole genome shotgun (WGS) entry which is preliminary data.</text>
</comment>
<dbReference type="Pfam" id="PF25954">
    <property type="entry name" value="Beta-barrel_RND_2"/>
    <property type="match status" value="1"/>
</dbReference>
<dbReference type="RefSeq" id="WP_261513442.1">
    <property type="nucleotide sequence ID" value="NZ_JAODNV010000001.1"/>
</dbReference>
<dbReference type="NCBIfam" id="TIGR01730">
    <property type="entry name" value="RND_mfp"/>
    <property type="match status" value="1"/>
</dbReference>
<feature type="coiled-coil region" evidence="2">
    <location>
        <begin position="116"/>
        <end position="174"/>
    </location>
</feature>